<dbReference type="EMBL" id="WNYA01000006">
    <property type="protein sequence ID" value="KAG8566237.1"/>
    <property type="molecule type" value="Genomic_DNA"/>
</dbReference>
<reference evidence="1" key="1">
    <citation type="thesis" date="2020" institute="ProQuest LLC" country="789 East Eisenhower Parkway, Ann Arbor, MI, USA">
        <title>Comparative Genomics and Chromosome Evolution.</title>
        <authorList>
            <person name="Mudd A.B."/>
        </authorList>
    </citation>
    <scope>NUCLEOTIDE SEQUENCE</scope>
    <source>
        <strain evidence="1">237g6f4</strain>
        <tissue evidence="1">Blood</tissue>
    </source>
</reference>
<evidence type="ECO:0000313" key="1">
    <source>
        <dbReference type="EMBL" id="KAG8566237.1"/>
    </source>
</evidence>
<keyword evidence="2" id="KW-1185">Reference proteome</keyword>
<evidence type="ECO:0000313" key="2">
    <source>
        <dbReference type="Proteomes" id="UP000824782"/>
    </source>
</evidence>
<name>A0AAV7B1T8_ENGPU</name>
<comment type="caution">
    <text evidence="1">The sequence shown here is derived from an EMBL/GenBank/DDBJ whole genome shotgun (WGS) entry which is preliminary data.</text>
</comment>
<protein>
    <submittedName>
        <fullName evidence="1">Uncharacterized protein</fullName>
    </submittedName>
</protein>
<gene>
    <name evidence="1" type="ORF">GDO81_013152</name>
</gene>
<proteinExistence type="predicted"/>
<dbReference type="Proteomes" id="UP000824782">
    <property type="component" value="Unassembled WGS sequence"/>
</dbReference>
<dbReference type="AlphaFoldDB" id="A0AAV7B1T8"/>
<organism evidence="1 2">
    <name type="scientific">Engystomops pustulosus</name>
    <name type="common">Tungara frog</name>
    <name type="synonym">Physalaemus pustulosus</name>
    <dbReference type="NCBI Taxonomy" id="76066"/>
    <lineage>
        <taxon>Eukaryota</taxon>
        <taxon>Metazoa</taxon>
        <taxon>Chordata</taxon>
        <taxon>Craniata</taxon>
        <taxon>Vertebrata</taxon>
        <taxon>Euteleostomi</taxon>
        <taxon>Amphibia</taxon>
        <taxon>Batrachia</taxon>
        <taxon>Anura</taxon>
        <taxon>Neobatrachia</taxon>
        <taxon>Hyloidea</taxon>
        <taxon>Leptodactylidae</taxon>
        <taxon>Leiuperinae</taxon>
        <taxon>Engystomops</taxon>
    </lineage>
</organism>
<accession>A0AAV7B1T8</accession>
<sequence length="65" mass="7324">MRPKPAGVLICRHHTDILKDLNPFCARKVSEKHAMGVVDYEKQKSLRICSPTATQMSVQQGTSER</sequence>